<name>A0A177AT93_9BILA</name>
<dbReference type="Proteomes" id="UP000078046">
    <property type="component" value="Unassembled WGS sequence"/>
</dbReference>
<organism evidence="1 2">
    <name type="scientific">Intoshia linei</name>
    <dbReference type="NCBI Taxonomy" id="1819745"/>
    <lineage>
        <taxon>Eukaryota</taxon>
        <taxon>Metazoa</taxon>
        <taxon>Spiralia</taxon>
        <taxon>Lophotrochozoa</taxon>
        <taxon>Mesozoa</taxon>
        <taxon>Orthonectida</taxon>
        <taxon>Rhopaluridae</taxon>
        <taxon>Intoshia</taxon>
    </lineage>
</organism>
<gene>
    <name evidence="1" type="ORF">A3Q56_07043</name>
</gene>
<accession>A0A177AT93</accession>
<evidence type="ECO:0000313" key="2">
    <source>
        <dbReference type="Proteomes" id="UP000078046"/>
    </source>
</evidence>
<keyword evidence="2" id="KW-1185">Reference proteome</keyword>
<evidence type="ECO:0000313" key="1">
    <source>
        <dbReference type="EMBL" id="OAF65247.1"/>
    </source>
</evidence>
<dbReference type="EMBL" id="LWCA01001378">
    <property type="protein sequence ID" value="OAF65247.1"/>
    <property type="molecule type" value="Genomic_DNA"/>
</dbReference>
<dbReference type="AlphaFoldDB" id="A0A177AT93"/>
<protein>
    <submittedName>
        <fullName evidence="1">Uncharacterized protein</fullName>
    </submittedName>
</protein>
<comment type="caution">
    <text evidence="1">The sequence shown here is derived from an EMBL/GenBank/DDBJ whole genome shotgun (WGS) entry which is preliminary data.</text>
</comment>
<reference evidence="1 2" key="1">
    <citation type="submission" date="2016-04" db="EMBL/GenBank/DDBJ databases">
        <title>The genome of Intoshia linei affirms orthonectids as highly simplified spiralians.</title>
        <authorList>
            <person name="Mikhailov K.V."/>
            <person name="Slusarev G.S."/>
            <person name="Nikitin M.A."/>
            <person name="Logacheva M.D."/>
            <person name="Penin A."/>
            <person name="Aleoshin V."/>
            <person name="Panchin Y.V."/>
        </authorList>
    </citation>
    <scope>NUCLEOTIDE SEQUENCE [LARGE SCALE GENOMIC DNA]</scope>
    <source>
        <strain evidence="1">Intl2013</strain>
        <tissue evidence="1">Whole animal</tissue>
    </source>
</reference>
<proteinExistence type="predicted"/>
<sequence>MEYKTCNFTEKQFSYLKDIYVQMHMTARCVFRVSFRCDVPLATSELGNLKMRQNSNGIGLKKCSTLRINRFKLINVNVYNFSFDTILNIRIEKNEKLEKMWNNVYENVNDLKKFMKINMPKKNENYVNLKNTTTTLPQTKHTNEKNIEKPKNVDLENNYIFESFKEIKVNSKKLDTVDNISPLTKCNNNLFEALTEMMPKLKERRKILQEKQIIVAPNNVDIDYNLNNEKSIECCNYKPTIKSKRMIYINEYDLNAKIKEIYKIRKCDKYN</sequence>